<dbReference type="Pfam" id="PF00239">
    <property type="entry name" value="Resolvase"/>
    <property type="match status" value="1"/>
</dbReference>
<evidence type="ECO:0000313" key="5">
    <source>
        <dbReference type="EMBL" id="RRG24816.1"/>
    </source>
</evidence>
<evidence type="ECO:0000256" key="2">
    <source>
        <dbReference type="ARBA" id="ARBA00023172"/>
    </source>
</evidence>
<sequence>MKAVIYARVSSTDDSQSFDRQIDDLKRWAQYLKLDISAIFAEKISGFRKGLDERIEFNKMLDYIQDNNIKHIMVSELSRLSRRYIDIVNFIDDCTKKGIAIHIQKEGLSTLNENGVENPTVQMMTGMLSSMAQQESISLSHRIKSGKQFAASQGGCFSAKIYGYDKGSDGKPVINEGESILVKKMFELLLNGVGVRTIVNYLNENYETKEWKTGSVHSIVRNSFYCGKRKYNDSIIKVPAIVDEETFNAAQKFIDERKRFAGRIGVHVNPFASFIKCKCGATMNQIIIKSNNINIYRCSKKCDTKSVNRPFLIQEVRNVLESNASLSKDELVRSDLKQKIDTNNANLTTHLKRKRALKIMSEKNYERLLSSKIDDVKYDAFERKFEYELSQIEIDMKDLYETNRALQNSLDNEIIHYSDNHDIFKSQLLKILEWIEIGDDFAVVKIKGWAKAMIPIYRGHQLFAYKKSLKENNGQNKYTTLDWDNLPFEDHADTEELNEGVYPKVRRIKKIIRENGVKTYQYWDE</sequence>
<dbReference type="GO" id="GO:0000150">
    <property type="term" value="F:DNA strand exchange activity"/>
    <property type="evidence" value="ECO:0007669"/>
    <property type="project" value="InterPro"/>
</dbReference>
<dbReference type="SMART" id="SM00857">
    <property type="entry name" value="Resolvase"/>
    <property type="match status" value="1"/>
</dbReference>
<dbReference type="PROSITE" id="PS51737">
    <property type="entry name" value="RECOMBINASE_DNA_BIND"/>
    <property type="match status" value="1"/>
</dbReference>
<dbReference type="Pfam" id="PF07508">
    <property type="entry name" value="Recombinase"/>
    <property type="match status" value="1"/>
</dbReference>
<keyword evidence="2" id="KW-0233">DNA recombination</keyword>
<name>A0A425Y8K8_9BACT</name>
<evidence type="ECO:0000259" key="3">
    <source>
        <dbReference type="PROSITE" id="PS51736"/>
    </source>
</evidence>
<evidence type="ECO:0000259" key="4">
    <source>
        <dbReference type="PROSITE" id="PS51737"/>
    </source>
</evidence>
<dbReference type="Gene3D" id="3.90.1750.20">
    <property type="entry name" value="Putative Large Serine Recombinase, Chain B, Domain 2"/>
    <property type="match status" value="1"/>
</dbReference>
<dbReference type="Gene3D" id="3.40.50.1390">
    <property type="entry name" value="Resolvase, N-terminal catalytic domain"/>
    <property type="match status" value="1"/>
</dbReference>
<dbReference type="InterPro" id="IPR011109">
    <property type="entry name" value="DNA_bind_recombinase_dom"/>
</dbReference>
<gene>
    <name evidence="5" type="ORF">DWB61_02060</name>
</gene>
<feature type="domain" description="Resolvase/invertase-type recombinase catalytic" evidence="3">
    <location>
        <begin position="2"/>
        <end position="154"/>
    </location>
</feature>
<dbReference type="RefSeq" id="WP_125029228.1">
    <property type="nucleotide sequence ID" value="NZ_JAPXVP010000001.1"/>
</dbReference>
<proteinExistence type="predicted"/>
<dbReference type="SUPFAM" id="SSF53041">
    <property type="entry name" value="Resolvase-like"/>
    <property type="match status" value="1"/>
</dbReference>
<dbReference type="InterPro" id="IPR006119">
    <property type="entry name" value="Resolv_N"/>
</dbReference>
<keyword evidence="6" id="KW-1185">Reference proteome</keyword>
<reference evidence="5 6" key="1">
    <citation type="submission" date="2018-07" db="EMBL/GenBank/DDBJ databases">
        <title>Draft genome sequence of Ancylomarina sp. M1P.</title>
        <authorList>
            <person name="Yadav S."/>
            <person name="Villanueva L."/>
            <person name="Damste J.S.S."/>
        </authorList>
    </citation>
    <scope>NUCLEOTIDE SEQUENCE [LARGE SCALE GENOMIC DNA]</scope>
    <source>
        <strain evidence="5 6">M1P</strain>
    </source>
</reference>
<comment type="caution">
    <text evidence="5">The sequence shown here is derived from an EMBL/GenBank/DDBJ whole genome shotgun (WGS) entry which is preliminary data.</text>
</comment>
<dbReference type="AlphaFoldDB" id="A0A425Y8K8"/>
<feature type="domain" description="Recombinase" evidence="4">
    <location>
        <begin position="161"/>
        <end position="260"/>
    </location>
</feature>
<protein>
    <submittedName>
        <fullName evidence="5">Recombinase family protein</fullName>
    </submittedName>
</protein>
<dbReference type="PANTHER" id="PTHR30461">
    <property type="entry name" value="DNA-INVERTASE FROM LAMBDOID PROPHAGE"/>
    <property type="match status" value="1"/>
</dbReference>
<accession>A0A425Y8K8</accession>
<dbReference type="InterPro" id="IPR038109">
    <property type="entry name" value="DNA_bind_recomb_sf"/>
</dbReference>
<dbReference type="PANTHER" id="PTHR30461:SF2">
    <property type="entry name" value="SERINE RECOMBINASE PINE-RELATED"/>
    <property type="match status" value="1"/>
</dbReference>
<dbReference type="InterPro" id="IPR036162">
    <property type="entry name" value="Resolvase-like_N_sf"/>
</dbReference>
<dbReference type="EMBL" id="QQWG01000001">
    <property type="protein sequence ID" value="RRG24816.1"/>
    <property type="molecule type" value="Genomic_DNA"/>
</dbReference>
<dbReference type="CDD" id="cd03768">
    <property type="entry name" value="SR_ResInv"/>
    <property type="match status" value="1"/>
</dbReference>
<keyword evidence="1" id="KW-0238">DNA-binding</keyword>
<dbReference type="Proteomes" id="UP000285794">
    <property type="component" value="Unassembled WGS sequence"/>
</dbReference>
<dbReference type="GO" id="GO:0003677">
    <property type="term" value="F:DNA binding"/>
    <property type="evidence" value="ECO:0007669"/>
    <property type="project" value="UniProtKB-KW"/>
</dbReference>
<dbReference type="InterPro" id="IPR050639">
    <property type="entry name" value="SSR_resolvase"/>
</dbReference>
<dbReference type="OrthoDB" id="9797501at2"/>
<dbReference type="PROSITE" id="PS51736">
    <property type="entry name" value="RECOMBINASES_3"/>
    <property type="match status" value="1"/>
</dbReference>
<evidence type="ECO:0000313" key="6">
    <source>
        <dbReference type="Proteomes" id="UP000285794"/>
    </source>
</evidence>
<organism evidence="5 6">
    <name type="scientific">Ancylomarina euxinus</name>
    <dbReference type="NCBI Taxonomy" id="2283627"/>
    <lineage>
        <taxon>Bacteria</taxon>
        <taxon>Pseudomonadati</taxon>
        <taxon>Bacteroidota</taxon>
        <taxon>Bacteroidia</taxon>
        <taxon>Marinilabiliales</taxon>
        <taxon>Marinifilaceae</taxon>
        <taxon>Ancylomarina</taxon>
    </lineage>
</organism>
<evidence type="ECO:0000256" key="1">
    <source>
        <dbReference type="ARBA" id="ARBA00023125"/>
    </source>
</evidence>